<protein>
    <submittedName>
        <fullName evidence="1">16375_t:CDS:1</fullName>
    </submittedName>
</protein>
<dbReference type="EMBL" id="CAJVPT010008667">
    <property type="protein sequence ID" value="CAG8554328.1"/>
    <property type="molecule type" value="Genomic_DNA"/>
</dbReference>
<sequence>MSEIQSATMEYGPEIFANNFWVSAFLIVELGKDEVGYEVLIERLKQAKRTCEEIKAMYHERALIEEEYAKRLSKLSKIPLGKDETGILREALEVARLELEENAKDHMNLSHKMKLELEQELSNFMIKQKEKRKSQQSIAERSLRNKQGQAALMQKAKEKYEAECIKIAALLSSKATVVGKELEKLNLKIEKAQISAKAAGKDFYLNCYLINYISLIWHACKDQEYMQMVKTLADATEMWNYDWRLSCDKFQDLEEERIDYLKISLWNYTNLVSTVCVADDESCERIRVSLENCNPERDILIFIQERGTGPEIPEPPAYVNFYADSKENGSRFKRAAFDKYSTHENRVEEVESEHSQSMTPSQQLPENNGIKYPQSKHALYNYLPEDNISHYSSKMSERASLYANMSPSSTIKPLPPDITDDEIMDESIDPNRPQMLSVGSNVLEVQTSVERNIYGSTKNDENIIEKAIADMSKLDEVIEKKEISVQETVTPSPLNDIVREKVEQTPKVAQYLNDNLVKPEPYHLDKPQPVIPSEQNPQQQNPQQRNPPINLNPDQSTESKSNPLQQIPVHQQNIQPTEPKSAPTSQANSPSPVTFPHRLVHHRSSTSNYSSYQKLSGTPSVVSSTQSLKPLPVEGPGDLRCRPSTDYGPVSSQQQQIQENLAALVIYEDLRATLVNSLHSLSKFLPNLNITLRSFLNDRGQSSFIQVNEEVLLQTFTKFNKAYVANDGRLPPINPIQQQPGRQAYNSYAPLQSNPANHHPGLIRPVVNFGRPPAAGSYMSSPTNIISQSSFRDMSSPKIPRNNTVGSNDTFDLQNRRSTFSGPIGLQQFPQHKLRPDYPNPNLYATTRAEYHSRTMPARYAQITNEQKIQRTDDGRPIRFYVRALFDYLAQQPDEIPMTAGDIIAVLSTDPDGWWEGEVLDEKRKKRGIFPSNYTEVLKDWIS</sequence>
<accession>A0ACA9LW08</accession>
<gene>
    <name evidence="1" type="ORF">ACOLOM_LOCUS4980</name>
</gene>
<evidence type="ECO:0000313" key="2">
    <source>
        <dbReference type="Proteomes" id="UP000789525"/>
    </source>
</evidence>
<organism evidence="1 2">
    <name type="scientific">Acaulospora colombiana</name>
    <dbReference type="NCBI Taxonomy" id="27376"/>
    <lineage>
        <taxon>Eukaryota</taxon>
        <taxon>Fungi</taxon>
        <taxon>Fungi incertae sedis</taxon>
        <taxon>Mucoromycota</taxon>
        <taxon>Glomeromycotina</taxon>
        <taxon>Glomeromycetes</taxon>
        <taxon>Diversisporales</taxon>
        <taxon>Acaulosporaceae</taxon>
        <taxon>Acaulospora</taxon>
    </lineage>
</organism>
<evidence type="ECO:0000313" key="1">
    <source>
        <dbReference type="EMBL" id="CAG8554328.1"/>
    </source>
</evidence>
<reference evidence="1" key="1">
    <citation type="submission" date="2021-06" db="EMBL/GenBank/DDBJ databases">
        <authorList>
            <person name="Kallberg Y."/>
            <person name="Tangrot J."/>
            <person name="Rosling A."/>
        </authorList>
    </citation>
    <scope>NUCLEOTIDE SEQUENCE</scope>
    <source>
        <strain evidence="1">CL356</strain>
    </source>
</reference>
<proteinExistence type="predicted"/>
<name>A0ACA9LW08_9GLOM</name>
<comment type="caution">
    <text evidence="1">The sequence shown here is derived from an EMBL/GenBank/DDBJ whole genome shotgun (WGS) entry which is preliminary data.</text>
</comment>
<dbReference type="Proteomes" id="UP000789525">
    <property type="component" value="Unassembled WGS sequence"/>
</dbReference>
<keyword evidence="2" id="KW-1185">Reference proteome</keyword>